<dbReference type="Proteomes" id="UP001148018">
    <property type="component" value="Unassembled WGS sequence"/>
</dbReference>
<evidence type="ECO:0000256" key="1">
    <source>
        <dbReference type="SAM" id="MobiDB-lite"/>
    </source>
</evidence>
<dbReference type="EMBL" id="JANIIK010000043">
    <property type="protein sequence ID" value="KAJ3605519.1"/>
    <property type="molecule type" value="Genomic_DNA"/>
</dbReference>
<feature type="compositionally biased region" description="Gly residues" evidence="1">
    <location>
        <begin position="9"/>
        <end position="19"/>
    </location>
</feature>
<sequence length="82" mass="8903">MREMLIRGTSGGVNRGGDAGVHALAGHQPTVNNLPAVPQHAVGRCPARKVSQSWSLHDAGYARDAVALKPHHKFREWTDGWI</sequence>
<protein>
    <submittedName>
        <fullName evidence="2">Uncharacterized protein</fullName>
    </submittedName>
</protein>
<evidence type="ECO:0000313" key="2">
    <source>
        <dbReference type="EMBL" id="KAJ3605519.1"/>
    </source>
</evidence>
<reference evidence="2" key="1">
    <citation type="submission" date="2022-07" db="EMBL/GenBank/DDBJ databases">
        <title>Chromosome-level genome of Muraenolepis orangiensis.</title>
        <authorList>
            <person name="Kim J."/>
        </authorList>
    </citation>
    <scope>NUCLEOTIDE SEQUENCE</scope>
    <source>
        <strain evidence="2">KU_S4_2022</strain>
        <tissue evidence="2">Muscle</tissue>
    </source>
</reference>
<proteinExistence type="predicted"/>
<feature type="region of interest" description="Disordered" evidence="1">
    <location>
        <begin position="1"/>
        <end position="20"/>
    </location>
</feature>
<evidence type="ECO:0000313" key="3">
    <source>
        <dbReference type="Proteomes" id="UP001148018"/>
    </source>
</evidence>
<gene>
    <name evidence="2" type="ORF">NHX12_027565</name>
</gene>
<name>A0A9Q0EF00_9TELE</name>
<accession>A0A9Q0EF00</accession>
<keyword evidence="3" id="KW-1185">Reference proteome</keyword>
<comment type="caution">
    <text evidence="2">The sequence shown here is derived from an EMBL/GenBank/DDBJ whole genome shotgun (WGS) entry which is preliminary data.</text>
</comment>
<organism evidence="2 3">
    <name type="scientific">Muraenolepis orangiensis</name>
    <name type="common">Patagonian moray cod</name>
    <dbReference type="NCBI Taxonomy" id="630683"/>
    <lineage>
        <taxon>Eukaryota</taxon>
        <taxon>Metazoa</taxon>
        <taxon>Chordata</taxon>
        <taxon>Craniata</taxon>
        <taxon>Vertebrata</taxon>
        <taxon>Euteleostomi</taxon>
        <taxon>Actinopterygii</taxon>
        <taxon>Neopterygii</taxon>
        <taxon>Teleostei</taxon>
        <taxon>Neoteleostei</taxon>
        <taxon>Acanthomorphata</taxon>
        <taxon>Zeiogadaria</taxon>
        <taxon>Gadariae</taxon>
        <taxon>Gadiformes</taxon>
        <taxon>Muraenolepidoidei</taxon>
        <taxon>Muraenolepididae</taxon>
        <taxon>Muraenolepis</taxon>
    </lineage>
</organism>
<dbReference type="AlphaFoldDB" id="A0A9Q0EF00"/>